<dbReference type="AlphaFoldDB" id="A0A6H5H1P8"/>
<gene>
    <name evidence="1" type="ORF">NTEN_LOCUS16014</name>
</gene>
<dbReference type="Proteomes" id="UP000479000">
    <property type="component" value="Unassembled WGS sequence"/>
</dbReference>
<dbReference type="EMBL" id="CADCXU010023619">
    <property type="protein sequence ID" value="CAB0011021.1"/>
    <property type="molecule type" value="Genomic_DNA"/>
</dbReference>
<accession>A0A6H5H1P8</accession>
<reference evidence="1 2" key="1">
    <citation type="submission" date="2020-02" db="EMBL/GenBank/DDBJ databases">
        <authorList>
            <person name="Ferguson B K."/>
        </authorList>
    </citation>
    <scope>NUCLEOTIDE SEQUENCE [LARGE SCALE GENOMIC DNA]</scope>
</reference>
<proteinExistence type="predicted"/>
<sequence>MIIRQAVREICSLPADTPIPVYYSPRKYRGLGLLRVTWEASIQHISISQKLSLVNDSHLAAVRDTEEEERICREKLGDVSNPNARTIRAELREAEFQKWTSLPQRGIGVQWYKSYPQVNSWVSKKEGLSTSEWTNGIKASMNSMANRATGGRSEGSRRCRYPSCNETNTIETLPHIRGACPKTEALRNSAHHKIRKCIADLFRAKGLEVYEEVHCDVTIDNQTRHRRADIVAINRERNEGLIVDPTIRWETNDMDQDKAVDTEKKSIYEPCIPNLTTKYGVNSDRLKTDNGWNEKKPLISSGNVTSAPQIEDFIHLLLCSVYRGYRISTSASKMGNTVLTRSSAAMIPAQVNAHKLSYGRSGSKNVFASKVLRTQKGKNEATRRFLRMAITRDRGGFRRSTFHECRV</sequence>
<organism evidence="1 2">
    <name type="scientific">Nesidiocoris tenuis</name>
    <dbReference type="NCBI Taxonomy" id="355587"/>
    <lineage>
        <taxon>Eukaryota</taxon>
        <taxon>Metazoa</taxon>
        <taxon>Ecdysozoa</taxon>
        <taxon>Arthropoda</taxon>
        <taxon>Hexapoda</taxon>
        <taxon>Insecta</taxon>
        <taxon>Pterygota</taxon>
        <taxon>Neoptera</taxon>
        <taxon>Paraneoptera</taxon>
        <taxon>Hemiptera</taxon>
        <taxon>Heteroptera</taxon>
        <taxon>Panheteroptera</taxon>
        <taxon>Cimicomorpha</taxon>
        <taxon>Miridae</taxon>
        <taxon>Dicyphina</taxon>
        <taxon>Nesidiocoris</taxon>
    </lineage>
</organism>
<protein>
    <submittedName>
        <fullName evidence="1">Uncharacterized protein</fullName>
    </submittedName>
</protein>
<keyword evidence="2" id="KW-1185">Reference proteome</keyword>
<name>A0A6H5H1P8_9HEMI</name>
<dbReference type="OrthoDB" id="6621532at2759"/>
<evidence type="ECO:0000313" key="1">
    <source>
        <dbReference type="EMBL" id="CAB0011021.1"/>
    </source>
</evidence>
<evidence type="ECO:0000313" key="2">
    <source>
        <dbReference type="Proteomes" id="UP000479000"/>
    </source>
</evidence>